<keyword evidence="1" id="KW-0378">Hydrolase</keyword>
<dbReference type="Proteomes" id="UP000178448">
    <property type="component" value="Unassembled WGS sequence"/>
</dbReference>
<sequence>MPHGKAPKRRLKNSSGIPTLHKLLFLLGIAAVCLSFAIRWRNRQVLDFTLRAPLAISTFKSGAVPVRIDIRRLNISLPVSGTDIVGGRWEIAEGGASHLIKSASPGDGGNVVIYAHNTRDRFGSLPKAASGDLVTVSTGDGNRHFYRIISSRIVSPDDISVVLPASTERLTLYTCTGFADSKRFVVKAEPVSPASINGGLN</sequence>
<accession>A0A1F5YW34</accession>
<protein>
    <recommendedName>
        <fullName evidence="4">Sortase</fullName>
    </recommendedName>
</protein>
<organism evidence="2 3">
    <name type="scientific">Candidatus Gottesmanbacteria bacterium RBG_16_52_11</name>
    <dbReference type="NCBI Taxonomy" id="1798374"/>
    <lineage>
        <taxon>Bacteria</taxon>
        <taxon>Candidatus Gottesmaniibacteriota</taxon>
    </lineage>
</organism>
<dbReference type="NCBIfam" id="TIGR01076">
    <property type="entry name" value="sortase_fam"/>
    <property type="match status" value="1"/>
</dbReference>
<dbReference type="GO" id="GO:0016787">
    <property type="term" value="F:hydrolase activity"/>
    <property type="evidence" value="ECO:0007669"/>
    <property type="project" value="UniProtKB-KW"/>
</dbReference>
<dbReference type="InterPro" id="IPR005754">
    <property type="entry name" value="Sortase"/>
</dbReference>
<dbReference type="InterPro" id="IPR023365">
    <property type="entry name" value="Sortase_dom-sf"/>
</dbReference>
<reference evidence="2 3" key="1">
    <citation type="journal article" date="2016" name="Nat. Commun.">
        <title>Thousands of microbial genomes shed light on interconnected biogeochemical processes in an aquifer system.</title>
        <authorList>
            <person name="Anantharaman K."/>
            <person name="Brown C.T."/>
            <person name="Hug L.A."/>
            <person name="Sharon I."/>
            <person name="Castelle C.J."/>
            <person name="Probst A.J."/>
            <person name="Thomas B.C."/>
            <person name="Singh A."/>
            <person name="Wilkins M.J."/>
            <person name="Karaoz U."/>
            <person name="Brodie E.L."/>
            <person name="Williams K.H."/>
            <person name="Hubbard S.S."/>
            <person name="Banfield J.F."/>
        </authorList>
    </citation>
    <scope>NUCLEOTIDE SEQUENCE [LARGE SCALE GENOMIC DNA]</scope>
</reference>
<name>A0A1F5YW34_9BACT</name>
<dbReference type="SUPFAM" id="SSF63817">
    <property type="entry name" value="Sortase"/>
    <property type="match status" value="1"/>
</dbReference>
<dbReference type="STRING" id="1798374.A2Z33_05420"/>
<dbReference type="Gene3D" id="2.40.260.10">
    <property type="entry name" value="Sortase"/>
    <property type="match status" value="1"/>
</dbReference>
<proteinExistence type="predicted"/>
<evidence type="ECO:0000256" key="1">
    <source>
        <dbReference type="ARBA" id="ARBA00022801"/>
    </source>
</evidence>
<dbReference type="EMBL" id="MFJD01000002">
    <property type="protein sequence ID" value="OGG04410.1"/>
    <property type="molecule type" value="Genomic_DNA"/>
</dbReference>
<comment type="caution">
    <text evidence="2">The sequence shown here is derived from an EMBL/GenBank/DDBJ whole genome shotgun (WGS) entry which is preliminary data.</text>
</comment>
<dbReference type="Pfam" id="PF04203">
    <property type="entry name" value="Sortase"/>
    <property type="match status" value="1"/>
</dbReference>
<evidence type="ECO:0000313" key="3">
    <source>
        <dbReference type="Proteomes" id="UP000178448"/>
    </source>
</evidence>
<evidence type="ECO:0000313" key="2">
    <source>
        <dbReference type="EMBL" id="OGG04410.1"/>
    </source>
</evidence>
<evidence type="ECO:0008006" key="4">
    <source>
        <dbReference type="Google" id="ProtNLM"/>
    </source>
</evidence>
<gene>
    <name evidence="2" type="ORF">A2Z33_05420</name>
</gene>
<dbReference type="AlphaFoldDB" id="A0A1F5YW34"/>